<reference evidence="2" key="1">
    <citation type="journal article" date="2020" name="Stud. Mycol.">
        <title>101 Dothideomycetes genomes: a test case for predicting lifestyles and emergence of pathogens.</title>
        <authorList>
            <person name="Haridas S."/>
            <person name="Albert R."/>
            <person name="Binder M."/>
            <person name="Bloem J."/>
            <person name="Labutti K."/>
            <person name="Salamov A."/>
            <person name="Andreopoulos B."/>
            <person name="Baker S."/>
            <person name="Barry K."/>
            <person name="Bills G."/>
            <person name="Bluhm B."/>
            <person name="Cannon C."/>
            <person name="Castanera R."/>
            <person name="Culley D."/>
            <person name="Daum C."/>
            <person name="Ezra D."/>
            <person name="Gonzalez J."/>
            <person name="Henrissat B."/>
            <person name="Kuo A."/>
            <person name="Liang C."/>
            <person name="Lipzen A."/>
            <person name="Lutzoni F."/>
            <person name="Magnuson J."/>
            <person name="Mondo S."/>
            <person name="Nolan M."/>
            <person name="Ohm R."/>
            <person name="Pangilinan J."/>
            <person name="Park H.-J."/>
            <person name="Ramirez L."/>
            <person name="Alfaro M."/>
            <person name="Sun H."/>
            <person name="Tritt A."/>
            <person name="Yoshinaga Y."/>
            <person name="Zwiers L.-H."/>
            <person name="Turgeon B."/>
            <person name="Goodwin S."/>
            <person name="Spatafora J."/>
            <person name="Crous P."/>
            <person name="Grigoriev I."/>
        </authorList>
    </citation>
    <scope>NUCLEOTIDE SEQUENCE</scope>
    <source>
        <strain evidence="2">CBS 675.92</strain>
    </source>
</reference>
<protein>
    <submittedName>
        <fullName evidence="2">Uncharacterized protein</fullName>
    </submittedName>
</protein>
<keyword evidence="3" id="KW-1185">Reference proteome</keyword>
<sequence>MKLSIQILALWFSVALGQSYPECTRELARTDACASVINANACYNQNRFNGAGTLACVDGTSDADRKKKVCQCCSCVGTVMCNWATKQKYC</sequence>
<keyword evidence="1" id="KW-0732">Signal</keyword>
<name>A0A6A5U3P9_9PLEO</name>
<dbReference type="Proteomes" id="UP000800035">
    <property type="component" value="Unassembled WGS sequence"/>
</dbReference>
<feature type="signal peptide" evidence="1">
    <location>
        <begin position="1"/>
        <end position="17"/>
    </location>
</feature>
<proteinExistence type="predicted"/>
<evidence type="ECO:0000256" key="1">
    <source>
        <dbReference type="SAM" id="SignalP"/>
    </source>
</evidence>
<dbReference type="AlphaFoldDB" id="A0A6A5U3P9"/>
<dbReference type="OrthoDB" id="5194348at2759"/>
<organism evidence="2 3">
    <name type="scientific">Byssothecium circinans</name>
    <dbReference type="NCBI Taxonomy" id="147558"/>
    <lineage>
        <taxon>Eukaryota</taxon>
        <taxon>Fungi</taxon>
        <taxon>Dikarya</taxon>
        <taxon>Ascomycota</taxon>
        <taxon>Pezizomycotina</taxon>
        <taxon>Dothideomycetes</taxon>
        <taxon>Pleosporomycetidae</taxon>
        <taxon>Pleosporales</taxon>
        <taxon>Massarineae</taxon>
        <taxon>Massarinaceae</taxon>
        <taxon>Byssothecium</taxon>
    </lineage>
</organism>
<feature type="chain" id="PRO_5025510033" evidence="1">
    <location>
        <begin position="18"/>
        <end position="90"/>
    </location>
</feature>
<gene>
    <name evidence="2" type="ORF">CC80DRAFT_409471</name>
</gene>
<dbReference type="EMBL" id="ML976987">
    <property type="protein sequence ID" value="KAF1958472.1"/>
    <property type="molecule type" value="Genomic_DNA"/>
</dbReference>
<evidence type="ECO:0000313" key="3">
    <source>
        <dbReference type="Proteomes" id="UP000800035"/>
    </source>
</evidence>
<evidence type="ECO:0000313" key="2">
    <source>
        <dbReference type="EMBL" id="KAF1958472.1"/>
    </source>
</evidence>
<accession>A0A6A5U3P9</accession>